<dbReference type="OrthoDB" id="9794724at2"/>
<feature type="domain" description="SSD" evidence="7">
    <location>
        <begin position="250"/>
        <end position="372"/>
    </location>
</feature>
<dbReference type="InterPro" id="IPR000731">
    <property type="entry name" value="SSD"/>
</dbReference>
<evidence type="ECO:0000256" key="5">
    <source>
        <dbReference type="ARBA" id="ARBA00023136"/>
    </source>
</evidence>
<dbReference type="PROSITE" id="PS50156">
    <property type="entry name" value="SSD"/>
    <property type="match status" value="1"/>
</dbReference>
<dbReference type="InterPro" id="IPR050545">
    <property type="entry name" value="Mycobact_MmpL"/>
</dbReference>
<organism evidence="8 9">
    <name type="scientific">Pontivivens marinum</name>
    <dbReference type="NCBI Taxonomy" id="1690039"/>
    <lineage>
        <taxon>Bacteria</taxon>
        <taxon>Pseudomonadati</taxon>
        <taxon>Pseudomonadota</taxon>
        <taxon>Alphaproteobacteria</taxon>
        <taxon>Rhodobacterales</taxon>
        <taxon>Paracoccaceae</taxon>
        <taxon>Pontivivens</taxon>
    </lineage>
</organism>
<proteinExistence type="predicted"/>
<feature type="transmembrane region" description="Helical" evidence="6">
    <location>
        <begin position="655"/>
        <end position="676"/>
    </location>
</feature>
<feature type="transmembrane region" description="Helical" evidence="6">
    <location>
        <begin position="12"/>
        <end position="34"/>
    </location>
</feature>
<dbReference type="Pfam" id="PF03176">
    <property type="entry name" value="MMPL"/>
    <property type="match status" value="2"/>
</dbReference>
<accession>A0A2C9CUK7</accession>
<feature type="transmembrane region" description="Helical" evidence="6">
    <location>
        <begin position="318"/>
        <end position="338"/>
    </location>
</feature>
<feature type="transmembrane region" description="Helical" evidence="6">
    <location>
        <begin position="728"/>
        <end position="751"/>
    </location>
</feature>
<dbReference type="InterPro" id="IPR004869">
    <property type="entry name" value="MMPL_dom"/>
</dbReference>
<keyword evidence="5 6" id="KW-0472">Membrane</keyword>
<dbReference type="RefSeq" id="WP_097931115.1">
    <property type="nucleotide sequence ID" value="NZ_OCTN01000007.1"/>
</dbReference>
<feature type="transmembrane region" description="Helical" evidence="6">
    <location>
        <begin position="703"/>
        <end position="722"/>
    </location>
</feature>
<dbReference type="Gene3D" id="1.20.1640.10">
    <property type="entry name" value="Multidrug efflux transporter AcrB transmembrane domain"/>
    <property type="match status" value="2"/>
</dbReference>
<feature type="transmembrane region" description="Helical" evidence="6">
    <location>
        <begin position="629"/>
        <end position="649"/>
    </location>
</feature>
<keyword evidence="2" id="KW-1003">Cell membrane</keyword>
<name>A0A2C9CUK7_9RHOB</name>
<evidence type="ECO:0000256" key="2">
    <source>
        <dbReference type="ARBA" id="ARBA00022475"/>
    </source>
</evidence>
<dbReference type="Proteomes" id="UP000220034">
    <property type="component" value="Unassembled WGS sequence"/>
</dbReference>
<feature type="transmembrane region" description="Helical" evidence="6">
    <location>
        <begin position="602"/>
        <end position="622"/>
    </location>
</feature>
<dbReference type="AlphaFoldDB" id="A0A2C9CUK7"/>
<feature type="transmembrane region" description="Helical" evidence="6">
    <location>
        <begin position="273"/>
        <end position="297"/>
    </location>
</feature>
<comment type="subcellular location">
    <subcellularLocation>
        <location evidence="1">Cell membrane</location>
        <topology evidence="1">Multi-pass membrane protein</topology>
    </subcellularLocation>
</comment>
<reference evidence="9" key="1">
    <citation type="submission" date="2017-09" db="EMBL/GenBank/DDBJ databases">
        <authorList>
            <person name="Varghese N."/>
            <person name="Submissions S."/>
        </authorList>
    </citation>
    <scope>NUCLEOTIDE SEQUENCE [LARGE SCALE GENOMIC DNA]</scope>
    <source>
        <strain evidence="9">C7</strain>
    </source>
</reference>
<evidence type="ECO:0000259" key="7">
    <source>
        <dbReference type="PROSITE" id="PS50156"/>
    </source>
</evidence>
<keyword evidence="9" id="KW-1185">Reference proteome</keyword>
<feature type="transmembrane region" description="Helical" evidence="6">
    <location>
        <begin position="395"/>
        <end position="417"/>
    </location>
</feature>
<feature type="transmembrane region" description="Helical" evidence="6">
    <location>
        <begin position="223"/>
        <end position="240"/>
    </location>
</feature>
<evidence type="ECO:0000256" key="4">
    <source>
        <dbReference type="ARBA" id="ARBA00022989"/>
    </source>
</evidence>
<feature type="transmembrane region" description="Helical" evidence="6">
    <location>
        <begin position="350"/>
        <end position="375"/>
    </location>
</feature>
<protein>
    <recommendedName>
        <fullName evidence="7">SSD domain-containing protein</fullName>
    </recommendedName>
</protein>
<keyword evidence="3 6" id="KW-0812">Transmembrane</keyword>
<keyword evidence="4 6" id="KW-1133">Transmembrane helix</keyword>
<gene>
    <name evidence="8" type="ORF">SAMN06273572_10725</name>
</gene>
<dbReference type="GO" id="GO:0005886">
    <property type="term" value="C:plasma membrane"/>
    <property type="evidence" value="ECO:0007669"/>
    <property type="project" value="UniProtKB-SubCell"/>
</dbReference>
<dbReference type="PANTHER" id="PTHR33406">
    <property type="entry name" value="MEMBRANE PROTEIN MJ1562-RELATED"/>
    <property type="match status" value="1"/>
</dbReference>
<evidence type="ECO:0000313" key="8">
    <source>
        <dbReference type="EMBL" id="SOH95004.1"/>
    </source>
</evidence>
<dbReference type="SUPFAM" id="SSF82866">
    <property type="entry name" value="Multidrug efflux transporter AcrB transmembrane domain"/>
    <property type="match status" value="2"/>
</dbReference>
<feature type="transmembrane region" description="Helical" evidence="6">
    <location>
        <begin position="247"/>
        <end position="267"/>
    </location>
</feature>
<evidence type="ECO:0000313" key="9">
    <source>
        <dbReference type="Proteomes" id="UP000220034"/>
    </source>
</evidence>
<evidence type="ECO:0000256" key="3">
    <source>
        <dbReference type="ARBA" id="ARBA00022692"/>
    </source>
</evidence>
<dbReference type="PANTHER" id="PTHR33406:SF12">
    <property type="entry name" value="BLR2997 PROTEIN"/>
    <property type="match status" value="1"/>
</dbReference>
<sequence length="774" mass="83123">MTSRLARFYDRLLSYRIVVLIATVLVTVLIGSGMGKLAFSNDYRDFFPADDENLLAFEQVQDTFVRTNNVFVAVRANDGNIFTPDGLTRLAGLTNALWSLPHVERVESLANHQFINAGQDTIAVTDMVTLENAMTAQQAAQFRQMSLAEVSVNGLLASDNAAMAGINILISDAGVTELGKAEFMAALTRLLAEIAGDDFTTHMTGSIVIDHGFDVAAQGDLEVLYAGMYLLVLILAGVLTRSVAATFGVLLLMTCSWMIALGGAAYLGVKLTAISVAAPTVLMTLSVAQAMHIVFGVQKAGRQFTDRRAAVASSMVRNTVPLCLVAASTGIGFLAIMWSEVPPLRDLGMILTFGLIALLVLSLTFLPAFLSFFSLGSARHMRRVDRQMIGLGRFVAGRTTALAVGFGALSLCALAALPLNRINDNFIEYFSAGHIIRTDAMAINADLTGVHHAYIRADAISGSVFDPGFLAELDEFGAWLETQPNVRHVTTYADTLKRLNMALNADDAAAYALPDTRTQAVELNLLHELSLPFGQSTESMLSFDRDAAKVTIVLDNLDSSDLLILEDAIQGWIDTNASTVAYGRPTGPMSMFAHIGQSNARALLWSTLLAFAAVSVLLMIALRSVKLGLISLIPNTLPALLAFGIWGMMDGQVGLAVSIVTVMTFGIVVDDTVFLMTRFREHMRPGDFRGTLIRTLRDTGRPVINTTIILVAGFSLLAFSSFRLNEGLGILTALVMALALACDLLLLPAVLRRALFGADTRPAPRAPAVPHAAE</sequence>
<evidence type="ECO:0000256" key="1">
    <source>
        <dbReference type="ARBA" id="ARBA00004651"/>
    </source>
</evidence>
<dbReference type="EMBL" id="OCTN01000007">
    <property type="protein sequence ID" value="SOH95004.1"/>
    <property type="molecule type" value="Genomic_DNA"/>
</dbReference>
<evidence type="ECO:0000256" key="6">
    <source>
        <dbReference type="SAM" id="Phobius"/>
    </source>
</evidence>